<dbReference type="Proteomes" id="UP000267029">
    <property type="component" value="Unassembled WGS sequence"/>
</dbReference>
<dbReference type="GO" id="GO:0005509">
    <property type="term" value="F:calcium ion binding"/>
    <property type="evidence" value="ECO:0007669"/>
    <property type="project" value="InterPro"/>
</dbReference>
<dbReference type="InterPro" id="IPR011992">
    <property type="entry name" value="EF-hand-dom_pair"/>
</dbReference>
<dbReference type="GO" id="GO:0016460">
    <property type="term" value="C:myosin II complex"/>
    <property type="evidence" value="ECO:0007669"/>
    <property type="project" value="TreeGrafter"/>
</dbReference>
<accession>A0A0R3U606</accession>
<sequence>MPPKLAVYITEERLVEYEEAFQSFDEEGQGKVPCEFILPCMRKVGLMPSECEIEDLLRSVDTDNTIFADGFSYEQFCQIASKKEKDIYTEEDIQDAFRLFDSNSDGYLTMQKLMQILCTLGEKLNEPEVTALINTAGPDPEGRIDYVEFVHRMMARD</sequence>
<keyword evidence="4" id="KW-1185">Reference proteome</keyword>
<keyword evidence="1" id="KW-0677">Repeat</keyword>
<dbReference type="Gene3D" id="1.10.238.10">
    <property type="entry name" value="EF-hand"/>
    <property type="match status" value="1"/>
</dbReference>
<dbReference type="WBParaSite" id="MCU_007951-RA">
    <property type="protein sequence ID" value="MCU_007951-RA"/>
    <property type="gene ID" value="MCU_007951"/>
</dbReference>
<dbReference type="AlphaFoldDB" id="A0A0R3U606"/>
<dbReference type="InterPro" id="IPR050230">
    <property type="entry name" value="CALM/Myosin/TropC-like"/>
</dbReference>
<dbReference type="FunFam" id="1.10.238.10:FF:000001">
    <property type="entry name" value="Calmodulin 1"/>
    <property type="match status" value="1"/>
</dbReference>
<evidence type="ECO:0000313" key="3">
    <source>
        <dbReference type="EMBL" id="VDD76176.1"/>
    </source>
</evidence>
<dbReference type="OrthoDB" id="26525at2759"/>
<proteinExistence type="predicted"/>
<feature type="domain" description="EF-hand" evidence="2">
    <location>
        <begin position="88"/>
        <end position="123"/>
    </location>
</feature>
<name>A0A0R3U606_MESCO</name>
<evidence type="ECO:0000313" key="4">
    <source>
        <dbReference type="Proteomes" id="UP000267029"/>
    </source>
</evidence>
<protein>
    <submittedName>
        <fullName evidence="5">Calmodulin</fullName>
    </submittedName>
</protein>
<dbReference type="PROSITE" id="PS50222">
    <property type="entry name" value="EF_HAND_2"/>
    <property type="match status" value="2"/>
</dbReference>
<dbReference type="STRING" id="53468.A0A0R3U606"/>
<dbReference type="CDD" id="cd00051">
    <property type="entry name" value="EFh"/>
    <property type="match status" value="1"/>
</dbReference>
<dbReference type="EMBL" id="UXSR01000334">
    <property type="protein sequence ID" value="VDD76176.1"/>
    <property type="molecule type" value="Genomic_DNA"/>
</dbReference>
<evidence type="ECO:0000259" key="2">
    <source>
        <dbReference type="PROSITE" id="PS50222"/>
    </source>
</evidence>
<dbReference type="SUPFAM" id="SSF47473">
    <property type="entry name" value="EF-hand"/>
    <property type="match status" value="1"/>
</dbReference>
<feature type="domain" description="EF-hand" evidence="2">
    <location>
        <begin position="12"/>
        <end position="47"/>
    </location>
</feature>
<dbReference type="PANTHER" id="PTHR23048">
    <property type="entry name" value="MYOSIN LIGHT CHAIN 1, 3"/>
    <property type="match status" value="1"/>
</dbReference>
<dbReference type="Pfam" id="PF13499">
    <property type="entry name" value="EF-hand_7"/>
    <property type="match status" value="1"/>
</dbReference>
<reference evidence="5" key="2">
    <citation type="submission" date="2019-11" db="UniProtKB">
        <authorList>
            <consortium name="WormBaseParasite"/>
        </authorList>
    </citation>
    <scope>IDENTIFICATION</scope>
</reference>
<gene>
    <name evidence="3" type="ORF">MCOS_LOCUS2179</name>
</gene>
<organism evidence="3 4">
    <name type="scientific">Mesocestoides corti</name>
    <name type="common">Flatworm</name>
    <dbReference type="NCBI Taxonomy" id="53468"/>
    <lineage>
        <taxon>Eukaryota</taxon>
        <taxon>Metazoa</taxon>
        <taxon>Spiralia</taxon>
        <taxon>Lophotrochozoa</taxon>
        <taxon>Platyhelminthes</taxon>
        <taxon>Cestoda</taxon>
        <taxon>Eucestoda</taxon>
        <taxon>Cyclophyllidea</taxon>
        <taxon>Mesocestoididae</taxon>
        <taxon>Mesocestoides</taxon>
    </lineage>
</organism>
<evidence type="ECO:0000256" key="1">
    <source>
        <dbReference type="ARBA" id="ARBA00022737"/>
    </source>
</evidence>
<evidence type="ECO:0000313" key="5">
    <source>
        <dbReference type="WBParaSite" id="MCU_007951-RA"/>
    </source>
</evidence>
<reference evidence="3 4" key="1">
    <citation type="submission" date="2018-10" db="EMBL/GenBank/DDBJ databases">
        <authorList>
            <consortium name="Pathogen Informatics"/>
        </authorList>
    </citation>
    <scope>NUCLEOTIDE SEQUENCE [LARGE SCALE GENOMIC DNA]</scope>
</reference>
<dbReference type="PANTHER" id="PTHR23048:SF0">
    <property type="entry name" value="CALMODULIN LIKE 3"/>
    <property type="match status" value="1"/>
</dbReference>
<dbReference type="InterPro" id="IPR002048">
    <property type="entry name" value="EF_hand_dom"/>
</dbReference>